<dbReference type="EMBL" id="JAUTXT010000005">
    <property type="protein sequence ID" value="KAK3678135.1"/>
    <property type="molecule type" value="Genomic_DNA"/>
</dbReference>
<comment type="caution">
    <text evidence="2">The sequence shown here is derived from an EMBL/GenBank/DDBJ whole genome shotgun (WGS) entry which is preliminary data.</text>
</comment>
<keyword evidence="3" id="KW-1185">Reference proteome</keyword>
<feature type="region of interest" description="Disordered" evidence="1">
    <location>
        <begin position="1"/>
        <end position="32"/>
    </location>
</feature>
<reference evidence="2" key="1">
    <citation type="submission" date="2023-07" db="EMBL/GenBank/DDBJ databases">
        <title>Black Yeasts Isolated from many extreme environments.</title>
        <authorList>
            <person name="Coleine C."/>
            <person name="Stajich J.E."/>
            <person name="Selbmann L."/>
        </authorList>
    </citation>
    <scope>NUCLEOTIDE SEQUENCE</scope>
    <source>
        <strain evidence="2">CCFEE 5485</strain>
    </source>
</reference>
<protein>
    <submittedName>
        <fullName evidence="2">Uncharacterized protein</fullName>
    </submittedName>
</protein>
<name>A0AAE0WUP3_9PEZI</name>
<organism evidence="2 3">
    <name type="scientific">Recurvomyces mirabilis</name>
    <dbReference type="NCBI Taxonomy" id="574656"/>
    <lineage>
        <taxon>Eukaryota</taxon>
        <taxon>Fungi</taxon>
        <taxon>Dikarya</taxon>
        <taxon>Ascomycota</taxon>
        <taxon>Pezizomycotina</taxon>
        <taxon>Dothideomycetes</taxon>
        <taxon>Dothideomycetidae</taxon>
        <taxon>Mycosphaerellales</taxon>
        <taxon>Teratosphaeriaceae</taxon>
        <taxon>Recurvomyces</taxon>
    </lineage>
</organism>
<gene>
    <name evidence="2" type="ORF">LTR78_002231</name>
</gene>
<proteinExistence type="predicted"/>
<feature type="compositionally biased region" description="Low complexity" evidence="1">
    <location>
        <begin position="7"/>
        <end position="19"/>
    </location>
</feature>
<sequence length="148" mass="16081">MAAIRPSSVYSSSSSSVYSETPSLTPPPISNITNEPLMIQNTNAATIKIRRACLHRAPNSNVKNLAMIPIELMKSVRASRNRALSFPHYRNPVGPVSNLSGQPFSLYSTDFATIKTRRAVELKASIKSSANQVSFLGGFLAAFKRVVV</sequence>
<evidence type="ECO:0000313" key="3">
    <source>
        <dbReference type="Proteomes" id="UP001274830"/>
    </source>
</evidence>
<dbReference type="AlphaFoldDB" id="A0AAE0WUP3"/>
<evidence type="ECO:0000313" key="2">
    <source>
        <dbReference type="EMBL" id="KAK3678135.1"/>
    </source>
</evidence>
<evidence type="ECO:0000256" key="1">
    <source>
        <dbReference type="SAM" id="MobiDB-lite"/>
    </source>
</evidence>
<dbReference type="Proteomes" id="UP001274830">
    <property type="component" value="Unassembled WGS sequence"/>
</dbReference>
<accession>A0AAE0WUP3</accession>